<comment type="caution">
    <text evidence="1">The sequence shown here is derived from an EMBL/GenBank/DDBJ whole genome shotgun (WGS) entry which is preliminary data.</text>
</comment>
<sequence>MLILCYGERCGLEIPHPVIVFLNRFFEFLHIVPVQPEAHVVRGRGGREQARPSAHPAEMIDHISVVCHQADHGVSTQAITRRRIPTRKIEERIVVGVCIMNDVAVYGSLFGLSIEVPLATLRVATVVFPGEADHGGPIFGPFHDPLEQGLRAWERVLQLRPEMAIQHILQPYLRDLVEDSLGLRVSSNLYVVNGTH</sequence>
<name>A0ABR1T488_9PEZI</name>
<accession>A0ABR1T488</accession>
<evidence type="ECO:0000313" key="2">
    <source>
        <dbReference type="Proteomes" id="UP001480595"/>
    </source>
</evidence>
<gene>
    <name evidence="1" type="ORF">PG994_014408</name>
</gene>
<organism evidence="1 2">
    <name type="scientific">Apiospora phragmitis</name>
    <dbReference type="NCBI Taxonomy" id="2905665"/>
    <lineage>
        <taxon>Eukaryota</taxon>
        <taxon>Fungi</taxon>
        <taxon>Dikarya</taxon>
        <taxon>Ascomycota</taxon>
        <taxon>Pezizomycotina</taxon>
        <taxon>Sordariomycetes</taxon>
        <taxon>Xylariomycetidae</taxon>
        <taxon>Amphisphaeriales</taxon>
        <taxon>Apiosporaceae</taxon>
        <taxon>Apiospora</taxon>
    </lineage>
</organism>
<protein>
    <submittedName>
        <fullName evidence="1">Uncharacterized protein</fullName>
    </submittedName>
</protein>
<keyword evidence="2" id="KW-1185">Reference proteome</keyword>
<dbReference type="Proteomes" id="UP001480595">
    <property type="component" value="Unassembled WGS sequence"/>
</dbReference>
<reference evidence="1 2" key="1">
    <citation type="submission" date="2023-01" db="EMBL/GenBank/DDBJ databases">
        <title>Analysis of 21 Apiospora genomes using comparative genomics revels a genus with tremendous synthesis potential of carbohydrate active enzymes and secondary metabolites.</title>
        <authorList>
            <person name="Sorensen T."/>
        </authorList>
    </citation>
    <scope>NUCLEOTIDE SEQUENCE [LARGE SCALE GENOMIC DNA]</scope>
    <source>
        <strain evidence="1 2">CBS 135458</strain>
    </source>
</reference>
<dbReference type="EMBL" id="JAQQWL010000015">
    <property type="protein sequence ID" value="KAK8041401.1"/>
    <property type="molecule type" value="Genomic_DNA"/>
</dbReference>
<evidence type="ECO:0000313" key="1">
    <source>
        <dbReference type="EMBL" id="KAK8041401.1"/>
    </source>
</evidence>
<proteinExistence type="predicted"/>
<dbReference type="GeneID" id="92098880"/>
<dbReference type="RefSeq" id="XP_066708946.1">
    <property type="nucleotide sequence ID" value="XM_066865817.1"/>
</dbReference>